<keyword evidence="2" id="KW-1133">Transmembrane helix</keyword>
<protein>
    <submittedName>
        <fullName evidence="3">Uncharacterized protein</fullName>
    </submittedName>
</protein>
<gene>
    <name evidence="3" type="ORF">SETIT_9G091700v2</name>
</gene>
<name>A0A368SEM5_SETIT</name>
<organism evidence="3">
    <name type="scientific">Setaria italica</name>
    <name type="common">Foxtail millet</name>
    <name type="synonym">Panicum italicum</name>
    <dbReference type="NCBI Taxonomy" id="4555"/>
    <lineage>
        <taxon>Eukaryota</taxon>
        <taxon>Viridiplantae</taxon>
        <taxon>Streptophyta</taxon>
        <taxon>Embryophyta</taxon>
        <taxon>Tracheophyta</taxon>
        <taxon>Spermatophyta</taxon>
        <taxon>Magnoliopsida</taxon>
        <taxon>Liliopsida</taxon>
        <taxon>Poales</taxon>
        <taxon>Poaceae</taxon>
        <taxon>PACMAD clade</taxon>
        <taxon>Panicoideae</taxon>
        <taxon>Panicodae</taxon>
        <taxon>Paniceae</taxon>
        <taxon>Cenchrinae</taxon>
        <taxon>Setaria</taxon>
    </lineage>
</organism>
<evidence type="ECO:0000313" key="3">
    <source>
        <dbReference type="EMBL" id="RCV40892.1"/>
    </source>
</evidence>
<feature type="region of interest" description="Disordered" evidence="1">
    <location>
        <begin position="1"/>
        <end position="34"/>
    </location>
</feature>
<evidence type="ECO:0000256" key="1">
    <source>
        <dbReference type="SAM" id="MobiDB-lite"/>
    </source>
</evidence>
<keyword evidence="2" id="KW-0812">Transmembrane</keyword>
<dbReference type="EMBL" id="CM003536">
    <property type="protein sequence ID" value="RCV40892.1"/>
    <property type="molecule type" value="Genomic_DNA"/>
</dbReference>
<feature type="compositionally biased region" description="Basic and acidic residues" evidence="1">
    <location>
        <begin position="15"/>
        <end position="31"/>
    </location>
</feature>
<evidence type="ECO:0000256" key="2">
    <source>
        <dbReference type="SAM" id="Phobius"/>
    </source>
</evidence>
<reference evidence="3" key="1">
    <citation type="journal article" date="2012" name="Nat. Biotechnol.">
        <title>Reference genome sequence of the model plant Setaria.</title>
        <authorList>
            <person name="Bennetzen J.L."/>
            <person name="Schmutz J."/>
            <person name="Wang H."/>
            <person name="Percifield R."/>
            <person name="Hawkins J."/>
            <person name="Pontaroli A.C."/>
            <person name="Estep M."/>
            <person name="Feng L."/>
            <person name="Vaughn J.N."/>
            <person name="Grimwood J."/>
            <person name="Jenkins J."/>
            <person name="Barry K."/>
            <person name="Lindquist E."/>
            <person name="Hellsten U."/>
            <person name="Deshpande S."/>
            <person name="Wang X."/>
            <person name="Wu X."/>
            <person name="Mitros T."/>
            <person name="Triplett J."/>
            <person name="Yang X."/>
            <person name="Ye C.Y."/>
            <person name="Mauro-Herrera M."/>
            <person name="Wang L."/>
            <person name="Li P."/>
            <person name="Sharma M."/>
            <person name="Sharma R."/>
            <person name="Ronald P.C."/>
            <person name="Panaud O."/>
            <person name="Kellogg E.A."/>
            <person name="Brutnell T.P."/>
            <person name="Doust A.N."/>
            <person name="Tuskan G.A."/>
            <person name="Rokhsar D."/>
            <person name="Devos K.M."/>
        </authorList>
    </citation>
    <scope>NUCLEOTIDE SEQUENCE [LARGE SCALE GENOMIC DNA]</scope>
    <source>
        <strain evidence="3">Yugu1</strain>
    </source>
</reference>
<sequence length="129" mass="14514">MELGGIGGELTDYQPAERRERPFPGSDERAAPRCAAGSDERTQLAAHGGSWHWAVAAQRGRGGWRRVRGFIALVLAAFYSAAFFFHQRESTATRAVVDCCVCEFDQLRTHPKIYQLFTDPWTQKSFADY</sequence>
<dbReference type="AlphaFoldDB" id="A0A368SEM5"/>
<accession>A0A368SEM5</accession>
<keyword evidence="2" id="KW-0472">Membrane</keyword>
<feature type="transmembrane region" description="Helical" evidence="2">
    <location>
        <begin position="67"/>
        <end position="85"/>
    </location>
</feature>
<reference evidence="3" key="2">
    <citation type="submission" date="2015-07" db="EMBL/GenBank/DDBJ databases">
        <authorList>
            <person name="Noorani M."/>
        </authorList>
    </citation>
    <scope>NUCLEOTIDE SEQUENCE</scope>
    <source>
        <strain evidence="3">Yugu1</strain>
    </source>
</reference>
<proteinExistence type="predicted"/>